<gene>
    <name evidence="2" type="ORF">OLC1_LOCUS5930</name>
</gene>
<proteinExistence type="predicted"/>
<feature type="compositionally biased region" description="Basic and acidic residues" evidence="1">
    <location>
        <begin position="12"/>
        <end position="31"/>
    </location>
</feature>
<sequence length="154" mass="18339">MDKNHYQSPEGMVRERDFVSHDTRETNDVVHRSGFQTTDDNSQSQIQDGRSEIKVHKGKVHIFSTGSRKTSKKFLEKIEVGGFTWSKVSQPTKDFYFDEFKKFFKWEPHLECEVRAEWDKKAARCYGEFTRKLRKKNEKPTCLSDNAWKQFKNY</sequence>
<name>A0AAV1CJW6_OLDCO</name>
<dbReference type="Proteomes" id="UP001161247">
    <property type="component" value="Chromosome 2"/>
</dbReference>
<evidence type="ECO:0000256" key="1">
    <source>
        <dbReference type="SAM" id="MobiDB-lite"/>
    </source>
</evidence>
<keyword evidence="3" id="KW-1185">Reference proteome</keyword>
<protein>
    <submittedName>
        <fullName evidence="2">OLC1v1030648C1</fullName>
    </submittedName>
</protein>
<accession>A0AAV1CJW6</accession>
<feature type="compositionally biased region" description="Polar residues" evidence="1">
    <location>
        <begin position="34"/>
        <end position="48"/>
    </location>
</feature>
<feature type="region of interest" description="Disordered" evidence="1">
    <location>
        <begin position="1"/>
        <end position="51"/>
    </location>
</feature>
<organism evidence="2 3">
    <name type="scientific">Oldenlandia corymbosa var. corymbosa</name>
    <dbReference type="NCBI Taxonomy" id="529605"/>
    <lineage>
        <taxon>Eukaryota</taxon>
        <taxon>Viridiplantae</taxon>
        <taxon>Streptophyta</taxon>
        <taxon>Embryophyta</taxon>
        <taxon>Tracheophyta</taxon>
        <taxon>Spermatophyta</taxon>
        <taxon>Magnoliopsida</taxon>
        <taxon>eudicotyledons</taxon>
        <taxon>Gunneridae</taxon>
        <taxon>Pentapetalae</taxon>
        <taxon>asterids</taxon>
        <taxon>lamiids</taxon>
        <taxon>Gentianales</taxon>
        <taxon>Rubiaceae</taxon>
        <taxon>Rubioideae</taxon>
        <taxon>Spermacoceae</taxon>
        <taxon>Hedyotis-Oldenlandia complex</taxon>
        <taxon>Oldenlandia</taxon>
    </lineage>
</organism>
<evidence type="ECO:0000313" key="3">
    <source>
        <dbReference type="Proteomes" id="UP001161247"/>
    </source>
</evidence>
<evidence type="ECO:0000313" key="2">
    <source>
        <dbReference type="EMBL" id="CAI9094842.1"/>
    </source>
</evidence>
<dbReference type="EMBL" id="OX459119">
    <property type="protein sequence ID" value="CAI9094842.1"/>
    <property type="molecule type" value="Genomic_DNA"/>
</dbReference>
<reference evidence="2" key="1">
    <citation type="submission" date="2023-03" db="EMBL/GenBank/DDBJ databases">
        <authorList>
            <person name="Julca I."/>
        </authorList>
    </citation>
    <scope>NUCLEOTIDE SEQUENCE</scope>
</reference>
<dbReference type="AlphaFoldDB" id="A0AAV1CJW6"/>